<dbReference type="InterPro" id="IPR022036">
    <property type="entry name" value="DUF3605"/>
</dbReference>
<sequence length="207" mass="24274">MPFELTETDRENLLLGDEHFKPHTWDELKHIIATNDLSILKRKPSDLQRYIAWTRQIKAQYGTMTNFVCKERLHWTPSSASPTDGGTFECKDERPFASSEDYKILRNDWPYGMEAGIVHIVVWLKTRIPVQEPEGYLLPESKVMIQDFVHRTFEQPLMLKGEEAEDRVMWFKNWVGLQSVRGLDHFHVLVRNVPEDILIRWIGPGVN</sequence>
<dbReference type="EMBL" id="JAPUFD010000008">
    <property type="protein sequence ID" value="MDI1488988.1"/>
    <property type="molecule type" value="Genomic_DNA"/>
</dbReference>
<evidence type="ECO:0000313" key="2">
    <source>
        <dbReference type="Proteomes" id="UP001161017"/>
    </source>
</evidence>
<keyword evidence="2" id="KW-1185">Reference proteome</keyword>
<dbReference type="AlphaFoldDB" id="A0AA43TUX5"/>
<dbReference type="Proteomes" id="UP001161017">
    <property type="component" value="Unassembled WGS sequence"/>
</dbReference>
<evidence type="ECO:0000313" key="1">
    <source>
        <dbReference type="EMBL" id="MDI1488988.1"/>
    </source>
</evidence>
<accession>A0AA43TUX5</accession>
<dbReference type="Pfam" id="PF12239">
    <property type="entry name" value="DUF3605"/>
    <property type="match status" value="1"/>
</dbReference>
<protein>
    <recommendedName>
        <fullName evidence="3">N-acetylglucosamine-induced protein 1</fullName>
    </recommendedName>
</protein>
<dbReference type="PANTHER" id="PTHR35020:SF2">
    <property type="entry name" value="N-ACETYLGLUCOSAMINE-INDUCED PROTEIN 1"/>
    <property type="match status" value="1"/>
</dbReference>
<organism evidence="1 2">
    <name type="scientific">Ramalina farinacea</name>
    <dbReference type="NCBI Taxonomy" id="258253"/>
    <lineage>
        <taxon>Eukaryota</taxon>
        <taxon>Fungi</taxon>
        <taxon>Dikarya</taxon>
        <taxon>Ascomycota</taxon>
        <taxon>Pezizomycotina</taxon>
        <taxon>Lecanoromycetes</taxon>
        <taxon>OSLEUM clade</taxon>
        <taxon>Lecanoromycetidae</taxon>
        <taxon>Lecanorales</taxon>
        <taxon>Lecanorineae</taxon>
        <taxon>Ramalinaceae</taxon>
        <taxon>Ramalina</taxon>
    </lineage>
</organism>
<dbReference type="GO" id="GO:0006044">
    <property type="term" value="P:N-acetylglucosamine metabolic process"/>
    <property type="evidence" value="ECO:0007669"/>
    <property type="project" value="TreeGrafter"/>
</dbReference>
<dbReference type="PANTHER" id="PTHR35020">
    <property type="entry name" value="N-ACETYLGLUCOSAMINE-INDUCED PROTEIN 1"/>
    <property type="match status" value="1"/>
</dbReference>
<name>A0AA43TUX5_9LECA</name>
<proteinExistence type="predicted"/>
<reference evidence="1" key="1">
    <citation type="journal article" date="2023" name="Genome Biol. Evol.">
        <title>First Whole Genome Sequence and Flow Cytometry Genome Size Data for the Lichen-Forming Fungus Ramalina farinacea (Ascomycota).</title>
        <authorList>
            <person name="Llewellyn T."/>
            <person name="Mian S."/>
            <person name="Hill R."/>
            <person name="Leitch I.J."/>
            <person name="Gaya E."/>
        </authorList>
    </citation>
    <scope>NUCLEOTIDE SEQUENCE</scope>
    <source>
        <strain evidence="1">LIQ254RAFAR</strain>
    </source>
</reference>
<comment type="caution">
    <text evidence="1">The sequence shown here is derived from an EMBL/GenBank/DDBJ whole genome shotgun (WGS) entry which is preliminary data.</text>
</comment>
<dbReference type="GO" id="GO:0005737">
    <property type="term" value="C:cytoplasm"/>
    <property type="evidence" value="ECO:0007669"/>
    <property type="project" value="TreeGrafter"/>
</dbReference>
<gene>
    <name evidence="1" type="ORF">OHK93_008265</name>
</gene>
<evidence type="ECO:0008006" key="3">
    <source>
        <dbReference type="Google" id="ProtNLM"/>
    </source>
</evidence>